<dbReference type="Pfam" id="PF06541">
    <property type="entry name" value="ABC_trans_CmpB"/>
    <property type="match status" value="1"/>
</dbReference>
<keyword evidence="2" id="KW-0472">Membrane</keyword>
<feature type="transmembrane region" description="Helical" evidence="2">
    <location>
        <begin position="6"/>
        <end position="26"/>
    </location>
</feature>
<name>A0ABT1RLY9_9FIRM</name>
<dbReference type="Proteomes" id="UP001524502">
    <property type="component" value="Unassembled WGS sequence"/>
</dbReference>
<gene>
    <name evidence="3" type="ORF">NE619_05615</name>
</gene>
<feature type="transmembrane region" description="Helical" evidence="2">
    <location>
        <begin position="65"/>
        <end position="88"/>
    </location>
</feature>
<accession>A0ABT1RLY9</accession>
<dbReference type="RefSeq" id="WP_256131374.1">
    <property type="nucleotide sequence ID" value="NZ_JANFXK010000004.1"/>
</dbReference>
<evidence type="ECO:0000313" key="3">
    <source>
        <dbReference type="EMBL" id="MCQ4636198.1"/>
    </source>
</evidence>
<keyword evidence="2" id="KW-0812">Transmembrane</keyword>
<protein>
    <submittedName>
        <fullName evidence="3">ABC transporter permease</fullName>
    </submittedName>
</protein>
<feature type="coiled-coil region" evidence="1">
    <location>
        <begin position="199"/>
        <end position="244"/>
    </location>
</feature>
<feature type="transmembrane region" description="Helical" evidence="2">
    <location>
        <begin position="109"/>
        <end position="129"/>
    </location>
</feature>
<dbReference type="EMBL" id="JANFXK010000004">
    <property type="protein sequence ID" value="MCQ4636198.1"/>
    <property type="molecule type" value="Genomic_DNA"/>
</dbReference>
<keyword evidence="4" id="KW-1185">Reference proteome</keyword>
<feature type="transmembrane region" description="Helical" evidence="2">
    <location>
        <begin position="135"/>
        <end position="157"/>
    </location>
</feature>
<organism evidence="3 4">
    <name type="scientific">Anaerovorax odorimutans</name>
    <dbReference type="NCBI Taxonomy" id="109327"/>
    <lineage>
        <taxon>Bacteria</taxon>
        <taxon>Bacillati</taxon>
        <taxon>Bacillota</taxon>
        <taxon>Clostridia</taxon>
        <taxon>Peptostreptococcales</taxon>
        <taxon>Anaerovoracaceae</taxon>
        <taxon>Anaerovorax</taxon>
    </lineage>
</organism>
<evidence type="ECO:0000256" key="2">
    <source>
        <dbReference type="SAM" id="Phobius"/>
    </source>
</evidence>
<comment type="caution">
    <text evidence="3">The sequence shown here is derived from an EMBL/GenBank/DDBJ whole genome shotgun (WGS) entry which is preliminary data.</text>
</comment>
<reference evidence="3 4" key="1">
    <citation type="submission" date="2022-06" db="EMBL/GenBank/DDBJ databases">
        <title>Isolation of gut microbiota from human fecal samples.</title>
        <authorList>
            <person name="Pamer E.G."/>
            <person name="Barat B."/>
            <person name="Waligurski E."/>
            <person name="Medina S."/>
            <person name="Paddock L."/>
            <person name="Mostad J."/>
        </authorList>
    </citation>
    <scope>NUCLEOTIDE SEQUENCE [LARGE SCALE GENOMIC DNA]</scope>
    <source>
        <strain evidence="3 4">SL.3.17</strain>
    </source>
</reference>
<evidence type="ECO:0000313" key="4">
    <source>
        <dbReference type="Proteomes" id="UP001524502"/>
    </source>
</evidence>
<proteinExistence type="predicted"/>
<dbReference type="InterPro" id="IPR010540">
    <property type="entry name" value="CmpB_TMEM229"/>
</dbReference>
<evidence type="ECO:0000256" key="1">
    <source>
        <dbReference type="SAM" id="Coils"/>
    </source>
</evidence>
<keyword evidence="2" id="KW-1133">Transmembrane helix</keyword>
<feature type="transmembrane region" description="Helical" evidence="2">
    <location>
        <begin position="38"/>
        <end position="59"/>
    </location>
</feature>
<sequence>MDLSVYELAAFFFIYGFLGWCTEVCFQALSKGKLVNRGFLNGAICPIYGVGVVSVVWLLEPLASHGLALFFASIVLCSLLEWITGFVLEKLFHQKWWDYSDEPFNIGGYICPRFSIMWGFACVFVVYIVHPTIAWLASLVPHTLGIVLLSLLGAAFITDCAATVKTMIGFNRELRRIDEGAAKLKEISDDLTEALYEGAVRAREEAEKAREETEEFKAKVSAEKAQLEIRRKELEKKLTYGQRRLLKAFPGVKSTRHIEAMEEMKRRLDEYIKTNRR</sequence>
<keyword evidence="1" id="KW-0175">Coiled coil</keyword>